<reference evidence="3" key="1">
    <citation type="journal article" date="2019" name="Int. J. Syst. Evol. Microbiol.">
        <title>The Global Catalogue of Microorganisms (GCM) 10K type strain sequencing project: providing services to taxonomists for standard genome sequencing and annotation.</title>
        <authorList>
            <consortium name="The Broad Institute Genomics Platform"/>
            <consortium name="The Broad Institute Genome Sequencing Center for Infectious Disease"/>
            <person name="Wu L."/>
            <person name="Ma J."/>
        </authorList>
    </citation>
    <scope>NUCLEOTIDE SEQUENCE [LARGE SCALE GENOMIC DNA]</scope>
    <source>
        <strain evidence="3">JCM 4866</strain>
    </source>
</reference>
<evidence type="ECO:0000313" key="2">
    <source>
        <dbReference type="EMBL" id="GGX00908.1"/>
    </source>
</evidence>
<keyword evidence="1" id="KW-0732">Signal</keyword>
<organism evidence="2 3">
    <name type="scientific">Streptomyces lomondensis</name>
    <dbReference type="NCBI Taxonomy" id="68229"/>
    <lineage>
        <taxon>Bacteria</taxon>
        <taxon>Bacillati</taxon>
        <taxon>Actinomycetota</taxon>
        <taxon>Actinomycetes</taxon>
        <taxon>Kitasatosporales</taxon>
        <taxon>Streptomycetaceae</taxon>
        <taxon>Streptomyces</taxon>
    </lineage>
</organism>
<feature type="signal peptide" evidence="1">
    <location>
        <begin position="1"/>
        <end position="20"/>
    </location>
</feature>
<feature type="chain" id="PRO_5046577586" description="Peptidase inhibitor family I36" evidence="1">
    <location>
        <begin position="21"/>
        <end position="124"/>
    </location>
</feature>
<dbReference type="EMBL" id="BMWC01000004">
    <property type="protein sequence ID" value="GGX00908.1"/>
    <property type="molecule type" value="Genomic_DNA"/>
</dbReference>
<comment type="caution">
    <text evidence="2">The sequence shown here is derived from an EMBL/GenBank/DDBJ whole genome shotgun (WGS) entry which is preliminary data.</text>
</comment>
<dbReference type="Proteomes" id="UP000617743">
    <property type="component" value="Unassembled WGS sequence"/>
</dbReference>
<accession>A0ABQ2X5N6</accession>
<evidence type="ECO:0000313" key="3">
    <source>
        <dbReference type="Proteomes" id="UP000617743"/>
    </source>
</evidence>
<keyword evidence="3" id="KW-1185">Reference proteome</keyword>
<evidence type="ECO:0000256" key="1">
    <source>
        <dbReference type="SAM" id="SignalP"/>
    </source>
</evidence>
<sequence length="124" mass="13344">MTRLKVLSAVSALLATVAVASPVRADSAHGCPYPYACVYDEPDLRGSIVAKFRVVTSSTQSLVPPITGFSVFNTRNGDTVHIYYSLPSEPHGHWWGSACIGPNGWAGDHVQTLREIRIDSSPSC</sequence>
<proteinExistence type="predicted"/>
<name>A0ABQ2X5N6_9ACTN</name>
<protein>
    <recommendedName>
        <fullName evidence="4">Peptidase inhibitor family I36</fullName>
    </recommendedName>
</protein>
<evidence type="ECO:0008006" key="4">
    <source>
        <dbReference type="Google" id="ProtNLM"/>
    </source>
</evidence>
<gene>
    <name evidence="2" type="ORF">GCM10010383_33690</name>
</gene>